<sequence length="145" mass="16574">LSSLVYATLLTVFGYFDSSRTVIVPVCMPPTAFNFKSRLTWIGASFLLGLLTLSVYATAHFKCGKLQKSVDRSNTQSLMKLKRLLNSLTIVVLLYTSTWFLTVCALFITQVWRKRESTHIYKEDAVLVRCMILLLSRDREILQMP</sequence>
<name>A0AAN5CP41_9BILA</name>
<reference evidence="7" key="1">
    <citation type="submission" date="2022-10" db="EMBL/GenBank/DDBJ databases">
        <title>Genome assembly of Pristionchus species.</title>
        <authorList>
            <person name="Yoshida K."/>
            <person name="Sommer R.J."/>
        </authorList>
    </citation>
    <scope>NUCLEOTIDE SEQUENCE [LARGE SCALE GENOMIC DNA]</scope>
    <source>
        <strain evidence="7">RS5460</strain>
    </source>
</reference>
<evidence type="ECO:0000256" key="2">
    <source>
        <dbReference type="ARBA" id="ARBA00022692"/>
    </source>
</evidence>
<feature type="non-terminal residue" evidence="6">
    <location>
        <position position="1"/>
    </location>
</feature>
<evidence type="ECO:0000256" key="3">
    <source>
        <dbReference type="ARBA" id="ARBA00022989"/>
    </source>
</evidence>
<feature type="transmembrane region" description="Helical" evidence="5">
    <location>
        <begin position="84"/>
        <end position="108"/>
    </location>
</feature>
<feature type="non-terminal residue" evidence="6">
    <location>
        <position position="145"/>
    </location>
</feature>
<evidence type="ECO:0000313" key="7">
    <source>
        <dbReference type="Proteomes" id="UP001328107"/>
    </source>
</evidence>
<dbReference type="GO" id="GO:0016020">
    <property type="term" value="C:membrane"/>
    <property type="evidence" value="ECO:0007669"/>
    <property type="project" value="UniProtKB-SubCell"/>
</dbReference>
<dbReference type="EMBL" id="BTRK01000004">
    <property type="protein sequence ID" value="GMR47845.1"/>
    <property type="molecule type" value="Genomic_DNA"/>
</dbReference>
<dbReference type="Proteomes" id="UP001328107">
    <property type="component" value="Unassembled WGS sequence"/>
</dbReference>
<feature type="transmembrane region" description="Helical" evidence="5">
    <location>
        <begin position="39"/>
        <end position="63"/>
    </location>
</feature>
<dbReference type="GO" id="GO:0004930">
    <property type="term" value="F:G protein-coupled receptor activity"/>
    <property type="evidence" value="ECO:0007669"/>
    <property type="project" value="InterPro"/>
</dbReference>
<protein>
    <recommendedName>
        <fullName evidence="8">G protein-coupled receptor</fullName>
    </recommendedName>
</protein>
<comment type="subcellular location">
    <subcellularLocation>
        <location evidence="1">Membrane</location>
    </subcellularLocation>
</comment>
<evidence type="ECO:0000256" key="5">
    <source>
        <dbReference type="SAM" id="Phobius"/>
    </source>
</evidence>
<dbReference type="Pfam" id="PF10320">
    <property type="entry name" value="7TM_GPCR_Srsx"/>
    <property type="match status" value="1"/>
</dbReference>
<dbReference type="SMART" id="SM01381">
    <property type="entry name" value="7TM_GPCR_Srsx"/>
    <property type="match status" value="1"/>
</dbReference>
<comment type="caution">
    <text evidence="6">The sequence shown here is derived from an EMBL/GenBank/DDBJ whole genome shotgun (WGS) entry which is preliminary data.</text>
</comment>
<gene>
    <name evidence="6" type="ORF">PMAYCL1PPCAC_18040</name>
</gene>
<evidence type="ECO:0008006" key="8">
    <source>
        <dbReference type="Google" id="ProtNLM"/>
    </source>
</evidence>
<keyword evidence="2 5" id="KW-0812">Transmembrane</keyword>
<organism evidence="6 7">
    <name type="scientific">Pristionchus mayeri</name>
    <dbReference type="NCBI Taxonomy" id="1317129"/>
    <lineage>
        <taxon>Eukaryota</taxon>
        <taxon>Metazoa</taxon>
        <taxon>Ecdysozoa</taxon>
        <taxon>Nematoda</taxon>
        <taxon>Chromadorea</taxon>
        <taxon>Rhabditida</taxon>
        <taxon>Rhabditina</taxon>
        <taxon>Diplogasteromorpha</taxon>
        <taxon>Diplogasteroidea</taxon>
        <taxon>Neodiplogasteridae</taxon>
        <taxon>Pristionchus</taxon>
    </lineage>
</organism>
<keyword evidence="4 5" id="KW-0472">Membrane</keyword>
<dbReference type="AlphaFoldDB" id="A0AAN5CP41"/>
<evidence type="ECO:0000313" key="6">
    <source>
        <dbReference type="EMBL" id="GMR47845.1"/>
    </source>
</evidence>
<evidence type="ECO:0000256" key="4">
    <source>
        <dbReference type="ARBA" id="ARBA00023136"/>
    </source>
</evidence>
<keyword evidence="3 5" id="KW-1133">Transmembrane helix</keyword>
<keyword evidence="7" id="KW-1185">Reference proteome</keyword>
<evidence type="ECO:0000256" key="1">
    <source>
        <dbReference type="ARBA" id="ARBA00004370"/>
    </source>
</evidence>
<proteinExistence type="predicted"/>
<accession>A0AAN5CP41</accession>
<dbReference type="InterPro" id="IPR000276">
    <property type="entry name" value="GPCR_Rhodpsn"/>
</dbReference>
<dbReference type="InterPro" id="IPR019424">
    <property type="entry name" value="7TM_GPCR_Srsx"/>
</dbReference>